<evidence type="ECO:0000256" key="4">
    <source>
        <dbReference type="ARBA" id="ARBA00023242"/>
    </source>
</evidence>
<dbReference type="Pfam" id="PF07011">
    <property type="entry name" value="Elf4"/>
    <property type="match status" value="1"/>
</dbReference>
<dbReference type="GO" id="GO:0005634">
    <property type="term" value="C:nucleus"/>
    <property type="evidence" value="ECO:0007669"/>
    <property type="project" value="UniProtKB-SubCell"/>
</dbReference>
<dbReference type="InterPro" id="IPR040462">
    <property type="entry name" value="EARLY_FLOWERING_4"/>
</dbReference>
<evidence type="ECO:0000256" key="2">
    <source>
        <dbReference type="ARBA" id="ARBA00009514"/>
    </source>
</evidence>
<protein>
    <recommendedName>
        <fullName evidence="6">Protein EARLY FLOWERING 4 domain-containing protein</fullName>
    </recommendedName>
</protein>
<evidence type="ECO:0000313" key="8">
    <source>
        <dbReference type="Proteomes" id="UP001346149"/>
    </source>
</evidence>
<evidence type="ECO:0000313" key="7">
    <source>
        <dbReference type="EMBL" id="KAK4785725.1"/>
    </source>
</evidence>
<evidence type="ECO:0000256" key="3">
    <source>
        <dbReference type="ARBA" id="ARBA00023108"/>
    </source>
</evidence>
<gene>
    <name evidence="7" type="ORF">SAY86_002414</name>
</gene>
<feature type="domain" description="Protein EARLY FLOWERING 4" evidence="6">
    <location>
        <begin position="44"/>
        <end position="122"/>
    </location>
</feature>
<accession>A0AAN7LQY5</accession>
<reference evidence="7 8" key="1">
    <citation type="journal article" date="2023" name="Hortic Res">
        <title>Pangenome of water caltrop reveals structural variations and asymmetric subgenome divergence after allopolyploidization.</title>
        <authorList>
            <person name="Zhang X."/>
            <person name="Chen Y."/>
            <person name="Wang L."/>
            <person name="Yuan Y."/>
            <person name="Fang M."/>
            <person name="Shi L."/>
            <person name="Lu R."/>
            <person name="Comes H.P."/>
            <person name="Ma Y."/>
            <person name="Chen Y."/>
            <person name="Huang G."/>
            <person name="Zhou Y."/>
            <person name="Zheng Z."/>
            <person name="Qiu Y."/>
        </authorList>
    </citation>
    <scope>NUCLEOTIDE SEQUENCE [LARGE SCALE GENOMIC DNA]</scope>
    <source>
        <strain evidence="7">F231</strain>
    </source>
</reference>
<dbReference type="GO" id="GO:0009649">
    <property type="term" value="P:entrainment of circadian clock"/>
    <property type="evidence" value="ECO:0007669"/>
    <property type="project" value="TreeGrafter"/>
</dbReference>
<name>A0AAN7LQY5_TRANT</name>
<dbReference type="GO" id="GO:0042753">
    <property type="term" value="P:positive regulation of circadian rhythm"/>
    <property type="evidence" value="ECO:0007669"/>
    <property type="project" value="InterPro"/>
</dbReference>
<dbReference type="InterPro" id="IPR009741">
    <property type="entry name" value="EARLY_FLOWERING_4_dom"/>
</dbReference>
<evidence type="ECO:0000256" key="1">
    <source>
        <dbReference type="ARBA" id="ARBA00004123"/>
    </source>
</evidence>
<dbReference type="AlphaFoldDB" id="A0AAN7LQY5"/>
<keyword evidence="3" id="KW-0090">Biological rhythms</keyword>
<comment type="similarity">
    <text evidence="2">Belongs to the EARLY FLOWERING 4 family.</text>
</comment>
<feature type="compositionally biased region" description="Low complexity" evidence="5">
    <location>
        <begin position="30"/>
        <end position="41"/>
    </location>
</feature>
<feature type="region of interest" description="Disordered" evidence="5">
    <location>
        <begin position="1"/>
        <end position="42"/>
    </location>
</feature>
<evidence type="ECO:0000259" key="6">
    <source>
        <dbReference type="Pfam" id="PF07011"/>
    </source>
</evidence>
<proteinExistence type="inferred from homology"/>
<sequence>MDRGSARRHQNYRPANKHSRHPHHNPSSVTAATTTTNTMATSDQCDPKVWEIFSRNYSRAQTVLDRNRVLIQQVNENHQSRIPDNMVKNVALINEINQNISKVASLYSEFSNNFTASCHQQRPIRNGKGGGSTQD</sequence>
<dbReference type="GO" id="GO:0048511">
    <property type="term" value="P:rhythmic process"/>
    <property type="evidence" value="ECO:0007669"/>
    <property type="project" value="UniProtKB-KW"/>
</dbReference>
<feature type="compositionally biased region" description="Basic residues" evidence="5">
    <location>
        <begin position="1"/>
        <end position="24"/>
    </location>
</feature>
<evidence type="ECO:0000256" key="5">
    <source>
        <dbReference type="SAM" id="MobiDB-lite"/>
    </source>
</evidence>
<comment type="caution">
    <text evidence="7">The sequence shown here is derived from an EMBL/GenBank/DDBJ whole genome shotgun (WGS) entry which is preliminary data.</text>
</comment>
<dbReference type="PANTHER" id="PTHR33469:SF5">
    <property type="entry name" value="PROTEIN EARLY FLOWERING 4"/>
    <property type="match status" value="1"/>
</dbReference>
<dbReference type="PANTHER" id="PTHR33469">
    <property type="entry name" value="PROTEIN ELF4-LIKE 4"/>
    <property type="match status" value="1"/>
</dbReference>
<keyword evidence="4" id="KW-0539">Nucleus</keyword>
<comment type="subcellular location">
    <subcellularLocation>
        <location evidence="1">Nucleus</location>
    </subcellularLocation>
</comment>
<keyword evidence="8" id="KW-1185">Reference proteome</keyword>
<dbReference type="Proteomes" id="UP001346149">
    <property type="component" value="Unassembled WGS sequence"/>
</dbReference>
<dbReference type="EMBL" id="JAXQNO010000013">
    <property type="protein sequence ID" value="KAK4785725.1"/>
    <property type="molecule type" value="Genomic_DNA"/>
</dbReference>
<organism evidence="7 8">
    <name type="scientific">Trapa natans</name>
    <name type="common">Water chestnut</name>
    <dbReference type="NCBI Taxonomy" id="22666"/>
    <lineage>
        <taxon>Eukaryota</taxon>
        <taxon>Viridiplantae</taxon>
        <taxon>Streptophyta</taxon>
        <taxon>Embryophyta</taxon>
        <taxon>Tracheophyta</taxon>
        <taxon>Spermatophyta</taxon>
        <taxon>Magnoliopsida</taxon>
        <taxon>eudicotyledons</taxon>
        <taxon>Gunneridae</taxon>
        <taxon>Pentapetalae</taxon>
        <taxon>rosids</taxon>
        <taxon>malvids</taxon>
        <taxon>Myrtales</taxon>
        <taxon>Lythraceae</taxon>
        <taxon>Trapa</taxon>
    </lineage>
</organism>